<dbReference type="EMBL" id="FMHW01000002">
    <property type="protein sequence ID" value="SCL39305.1"/>
    <property type="molecule type" value="Genomic_DNA"/>
</dbReference>
<dbReference type="InterPro" id="IPR038721">
    <property type="entry name" value="IS701-like_DDE_dom"/>
</dbReference>
<gene>
    <name evidence="2" type="ORF">GA0074692_5316</name>
</gene>
<accession>A0A1C6TCW8</accession>
<sequence>MAAAYRVDVQRWSGLFNELMDTIGARFGRPEPRRLVAGLLAPLPVKNCWTIAEHAGNDGPGGMQDLIGRARWDDTLVRADVRDFVVARLGHPDGVLLIDETLDRFAWQRLIRMLMHRHRWNWKAVRRQFTTPTGRWLPITADGTEHQPIAATPVTRYRQRSIPSPWPAPDNA</sequence>
<keyword evidence="3" id="KW-1185">Reference proteome</keyword>
<dbReference type="GO" id="GO:0004519">
    <property type="term" value="F:endonuclease activity"/>
    <property type="evidence" value="ECO:0007669"/>
    <property type="project" value="UniProtKB-KW"/>
</dbReference>
<keyword evidence="2" id="KW-0540">Nuclease</keyword>
<evidence type="ECO:0000259" key="1">
    <source>
        <dbReference type="Pfam" id="PF13546"/>
    </source>
</evidence>
<evidence type="ECO:0000313" key="3">
    <source>
        <dbReference type="Proteomes" id="UP000198959"/>
    </source>
</evidence>
<reference evidence="3" key="1">
    <citation type="submission" date="2016-06" db="EMBL/GenBank/DDBJ databases">
        <authorList>
            <person name="Varghese N."/>
            <person name="Submissions Spin"/>
        </authorList>
    </citation>
    <scope>NUCLEOTIDE SEQUENCE [LARGE SCALE GENOMIC DNA]</scope>
    <source>
        <strain evidence="3">DSM 43817</strain>
    </source>
</reference>
<dbReference type="AlphaFoldDB" id="A0A1C6TCW8"/>
<keyword evidence="2" id="KW-0378">Hydrolase</keyword>
<dbReference type="Proteomes" id="UP000198959">
    <property type="component" value="Unassembled WGS sequence"/>
</dbReference>
<organism evidence="2 3">
    <name type="scientific">Micromonospora pallida</name>
    <dbReference type="NCBI Taxonomy" id="145854"/>
    <lineage>
        <taxon>Bacteria</taxon>
        <taxon>Bacillati</taxon>
        <taxon>Actinomycetota</taxon>
        <taxon>Actinomycetes</taxon>
        <taxon>Micromonosporales</taxon>
        <taxon>Micromonosporaceae</taxon>
        <taxon>Micromonospora</taxon>
    </lineage>
</organism>
<dbReference type="Pfam" id="PF13546">
    <property type="entry name" value="DDE_5"/>
    <property type="match status" value="1"/>
</dbReference>
<feature type="domain" description="Transposase IS701-like DDE" evidence="1">
    <location>
        <begin position="32"/>
        <end position="102"/>
    </location>
</feature>
<evidence type="ECO:0000313" key="2">
    <source>
        <dbReference type="EMBL" id="SCL39305.1"/>
    </source>
</evidence>
<name>A0A1C6TCW8_9ACTN</name>
<dbReference type="STRING" id="145854.GA0074692_5316"/>
<keyword evidence="2" id="KW-0255">Endonuclease</keyword>
<protein>
    <submittedName>
        <fullName evidence="2">DDE superfamily endonuclease</fullName>
    </submittedName>
</protein>
<proteinExistence type="predicted"/>